<protein>
    <submittedName>
        <fullName evidence="3">Uncharacterized protein</fullName>
    </submittedName>
</protein>
<dbReference type="GeneID" id="92362707"/>
<evidence type="ECO:0000256" key="2">
    <source>
        <dbReference type="SAM" id="MobiDB-lite"/>
    </source>
</evidence>
<name>A0A836H912_9TRYP</name>
<dbReference type="AlphaFoldDB" id="A0A836H912"/>
<dbReference type="PROSITE" id="PS50096">
    <property type="entry name" value="IQ"/>
    <property type="match status" value="1"/>
</dbReference>
<keyword evidence="1" id="KW-0175">Coiled coil</keyword>
<comment type="caution">
    <text evidence="3">The sequence shown here is derived from an EMBL/GenBank/DDBJ whole genome shotgun (WGS) entry which is preliminary data.</text>
</comment>
<feature type="region of interest" description="Disordered" evidence="2">
    <location>
        <begin position="668"/>
        <end position="710"/>
    </location>
</feature>
<gene>
    <name evidence="3" type="ORF">LSCM4_06862</name>
</gene>
<evidence type="ECO:0000313" key="3">
    <source>
        <dbReference type="EMBL" id="KAG5481787.1"/>
    </source>
</evidence>
<accession>A0A836H912</accession>
<proteinExistence type="predicted"/>
<reference evidence="4" key="2">
    <citation type="journal article" date="2021" name="Sci. Data">
        <title>Chromosome-scale genome sequencing, assembly and annotation of six genomes from subfamily Leishmaniinae.</title>
        <authorList>
            <person name="Almutairi H."/>
            <person name="Urbaniak M.D."/>
            <person name="Bates M.D."/>
            <person name="Jariyapan N."/>
            <person name="Kwakye-Nuako G."/>
            <person name="Thomaz Soccol V."/>
            <person name="Al-Salem W.S."/>
            <person name="Dillon R.J."/>
            <person name="Bates P.A."/>
            <person name="Gatherer D."/>
        </authorList>
    </citation>
    <scope>NUCLEOTIDE SEQUENCE [LARGE SCALE GENOMIC DNA]</scope>
</reference>
<feature type="coiled-coil region" evidence="1">
    <location>
        <begin position="721"/>
        <end position="755"/>
    </location>
</feature>
<reference evidence="4" key="1">
    <citation type="journal article" date="2021" name="Microbiol. Resour. Announc.">
        <title>LGAAP: Leishmaniinae Genome Assembly and Annotation Pipeline.</title>
        <authorList>
            <person name="Almutairi H."/>
            <person name="Urbaniak M.D."/>
            <person name="Bates M.D."/>
            <person name="Jariyapan N."/>
            <person name="Kwakye-Nuako G."/>
            <person name="Thomaz-Soccol V."/>
            <person name="Al-Salem W.S."/>
            <person name="Dillon R.J."/>
            <person name="Bates P.A."/>
            <person name="Gatherer D."/>
        </authorList>
    </citation>
    <scope>NUCLEOTIDE SEQUENCE [LARGE SCALE GENOMIC DNA]</scope>
</reference>
<feature type="region of interest" description="Disordered" evidence="2">
    <location>
        <begin position="793"/>
        <end position="823"/>
    </location>
</feature>
<dbReference type="EMBL" id="JAFHLR010000017">
    <property type="protein sequence ID" value="KAG5481787.1"/>
    <property type="molecule type" value="Genomic_DNA"/>
</dbReference>
<evidence type="ECO:0000313" key="4">
    <source>
        <dbReference type="Proteomes" id="UP000674143"/>
    </source>
</evidence>
<dbReference type="RefSeq" id="XP_067064147.1">
    <property type="nucleotide sequence ID" value="XM_067208773.1"/>
</dbReference>
<evidence type="ECO:0000256" key="1">
    <source>
        <dbReference type="SAM" id="Coils"/>
    </source>
</evidence>
<dbReference type="Proteomes" id="UP000674143">
    <property type="component" value="Unassembled WGS sequence"/>
</dbReference>
<sequence length="866" mass="94499">MTSRSPSQWMCGPSRTRSAFSHAFVIAVAALFLISRTPVRGRDEDAVYAPHSALRASTECSFVLPTAASVLDVLADGCCTALGEGQGEKGSCAPSASPLPTHPVLILFTDSGVVNSSSVDAIRAKARQIAKDIPSSVLRVHEYVIPMSVTERRLIELLLVGASRVPALALFHGGVAKVHVTPGAVVASSPVQALKRYSRTPLASAGYLELRTWVLSELPTRYVDPVTFHLIPSLQFVFSPAEVRSTLKLVQDAVEANASRSVSPVLVSMTYMRLTTHGSEEVLAALSSVATQAGNAVLTLVTESEEVAAAWGLRAEHTLATAPWRSAVAAYLNGSASASFVEAVSDLSPPQSIGTMHELADATSATPVWRAACAASADAEVAQLQRWHKAMDAFNTTNPLRKIESSAHFLHELTVLQSAMKIVFVLRESDVMRFHDHLDVAATLARRLRQTTVLYNTTTFTKGLKERSRVERAWTPFLRSEVFWLDAEQLPAVADGLHVSQVPSVLILLPVQSRLSDSGATDDDRAAAGSSEDAGLRSRDPLIGVHTINRYDIVKAAYMNEAPATRDPVSGKDALPLFPSDSDALLRFLASGAFIDVVQRTMSPTRLSALRSTVAESPATIQASKDNEGTPNRRYLHLDRRYYPLLAAEEPLDGPSYVRQILNGSLQLPVRSSDGSDPAGERRHAGGWRDTQSRATASAPPDEASGKTHQRLAREAAAALKKKAAWRADLAKRRLEKAERMRRKAAKNAAERERQQEVFQQEVAAALKAEEGANAGGAWALQRDGLLVRRPKLDDSSERPEGEKSKTLSAGLTSGDERDVEDAARRLRRRRRHQEYREWLDDRHRMVNRCVTVTEKRELSVMSRWE</sequence>
<keyword evidence="4" id="KW-1185">Reference proteome</keyword>
<dbReference type="KEGG" id="loi:92362707"/>
<feature type="compositionally biased region" description="Basic and acidic residues" evidence="2">
    <location>
        <begin position="793"/>
        <end position="806"/>
    </location>
</feature>
<organism evidence="3 4">
    <name type="scientific">Leishmania orientalis</name>
    <dbReference type="NCBI Taxonomy" id="2249476"/>
    <lineage>
        <taxon>Eukaryota</taxon>
        <taxon>Discoba</taxon>
        <taxon>Euglenozoa</taxon>
        <taxon>Kinetoplastea</taxon>
        <taxon>Metakinetoplastina</taxon>
        <taxon>Trypanosomatida</taxon>
        <taxon>Trypanosomatidae</taxon>
        <taxon>Leishmaniinae</taxon>
        <taxon>Leishmania</taxon>
    </lineage>
</organism>